<protein>
    <recommendedName>
        <fullName evidence="5">CAP-Gly domain-containing protein</fullName>
    </recommendedName>
</protein>
<dbReference type="SMART" id="SM00248">
    <property type="entry name" value="ANK"/>
    <property type="match status" value="3"/>
</dbReference>
<dbReference type="PROSITE" id="PS50297">
    <property type="entry name" value="ANK_REP_REGION"/>
    <property type="match status" value="3"/>
</dbReference>
<dbReference type="InterPro" id="IPR036770">
    <property type="entry name" value="Ankyrin_rpt-contain_sf"/>
</dbReference>
<feature type="compositionally biased region" description="Basic and acidic residues" evidence="4">
    <location>
        <begin position="402"/>
        <end position="412"/>
    </location>
</feature>
<feature type="domain" description="CAP-Gly" evidence="5">
    <location>
        <begin position="143"/>
        <end position="185"/>
    </location>
</feature>
<feature type="repeat" description="ANK" evidence="3">
    <location>
        <begin position="1067"/>
        <end position="1099"/>
    </location>
</feature>
<dbReference type="SMART" id="SM01052">
    <property type="entry name" value="CAP_GLY"/>
    <property type="match status" value="1"/>
</dbReference>
<organism evidence="6 7">
    <name type="scientific">Prorocentrum cordatum</name>
    <dbReference type="NCBI Taxonomy" id="2364126"/>
    <lineage>
        <taxon>Eukaryota</taxon>
        <taxon>Sar</taxon>
        <taxon>Alveolata</taxon>
        <taxon>Dinophyceae</taxon>
        <taxon>Prorocentrales</taxon>
        <taxon>Prorocentraceae</taxon>
        <taxon>Prorocentrum</taxon>
    </lineage>
</organism>
<dbReference type="Proteomes" id="UP001189429">
    <property type="component" value="Unassembled WGS sequence"/>
</dbReference>
<gene>
    <name evidence="6" type="ORF">PCOR1329_LOCUS34382</name>
</gene>
<evidence type="ECO:0000256" key="3">
    <source>
        <dbReference type="PROSITE-ProRule" id="PRU00023"/>
    </source>
</evidence>
<evidence type="ECO:0000256" key="1">
    <source>
        <dbReference type="ARBA" id="ARBA00022737"/>
    </source>
</evidence>
<feature type="non-terminal residue" evidence="6">
    <location>
        <position position="1172"/>
    </location>
</feature>
<dbReference type="Pfam" id="PF01302">
    <property type="entry name" value="CAP_GLY"/>
    <property type="match status" value="1"/>
</dbReference>
<accession>A0ABN9T121</accession>
<feature type="compositionally biased region" description="Low complexity" evidence="4">
    <location>
        <begin position="471"/>
        <end position="482"/>
    </location>
</feature>
<evidence type="ECO:0000313" key="6">
    <source>
        <dbReference type="EMBL" id="CAK0838434.1"/>
    </source>
</evidence>
<evidence type="ECO:0000256" key="2">
    <source>
        <dbReference type="ARBA" id="ARBA00023043"/>
    </source>
</evidence>
<dbReference type="Gene3D" id="1.25.40.20">
    <property type="entry name" value="Ankyrin repeat-containing domain"/>
    <property type="match status" value="1"/>
</dbReference>
<name>A0ABN9T121_9DINO</name>
<evidence type="ECO:0000313" key="7">
    <source>
        <dbReference type="Proteomes" id="UP001189429"/>
    </source>
</evidence>
<dbReference type="Pfam" id="PF12796">
    <property type="entry name" value="Ank_2"/>
    <property type="match status" value="1"/>
</dbReference>
<dbReference type="SUPFAM" id="SSF48403">
    <property type="entry name" value="Ankyrin repeat"/>
    <property type="match status" value="1"/>
</dbReference>
<proteinExistence type="predicted"/>
<sequence>MAASGHGVFASVAGAEREEVVAFAFIIGSLCAALHESVEGGSGSSIWGATSWLCLRAHRFHAARGWCAALTAALLLAAAVPLMPASCPSERLAGAALLAGLVSCGLRAVGRLPFPKAVVFRVGDHVQHGHGSAAVFGTVRFVGKTEFAEGEWVGVELSGPVGKNDGTVQNVRYFTCARMHGIFVRPSQIQPAEDHKPGTGHGASATQRLMAPPPRAGGRQSRRSNAQAPEPDSTSTNTGLGTGMHEDVPKASGARSPELSGLQQPQGAQDEQADSARMRLVEAMEQHVGLDRLTRLRRAIPPALAAGVLKGEVEGAWRILDFEVDRLSETEARLRRECGVLQETSVAYEERDCALVEAAQSRTEALEASLQLQQARAEMQAFQLGQEAVQCAQLRGSLEQVETRAEHAEAPVRRSPSQQRTESLEARLRLQQEHLDLQRALLSQESAERAQLRARLEEALSTEAGLKTSRGRVASSTSSARSSLKERVGGLLERGLDDGSLEEAVSEVERTVHRRAPAEPLAASTRSSDEQAARLVAALEEAAARASASIAEGALAAQHELASAAARGISAAEAEAAMAAAQARASAQEARAAASAAAGAAATAAPVAAVARASLGAVPGRGLSAAPVPVPAAGHRCLRRGSAPPAGAGAGGTSQQAWLSAVAQVVEAATQPLAEELRALKAQLSTQVPKLSDVDWTQTVEVPECYRKRAAWIAETHHRAITLKQLGELGDLARTRGSHEPRKIVRTVVEKMHIIDPSPDHSVGRITWSNINLYHINDLFVMPLTKAEQCSLVDLIALGPQEPQWFISHWWGTPFQDSLSMLQYHAAVHNTPLTTAYWMCTFANNQHNLAELNDADLMQTPFVRALVCPSCLGTVMLMNQTATPFKRVWCALEAFVSISPELHKKQTAHLLDVAAIVHDGTQVQQSVEHEEPESAGRRVLSRGTSTNLVLSRKERRIPRCAALLKDDGTNNWMDHAEVEGAWFPSVALFGCKVDITQAEASNPEDKRNILRLIVGQTSYDEVNLKIRRIFAPRALCEAARHDDETCLEDILANVLDDKSVIDHKNTAGEAPLWIAAAHNHVESVRTLLAHRADVDCAKADGSTAVYAAAAQDSAAALEVLLEAGADPDRANSEGITPCYAAVQFGHAETLDLLLESGASPDLANGDGLRPAH</sequence>
<feature type="compositionally biased region" description="Polar residues" evidence="4">
    <location>
        <begin position="223"/>
        <end position="239"/>
    </location>
</feature>
<dbReference type="InterPro" id="IPR002110">
    <property type="entry name" value="Ankyrin_rpt"/>
</dbReference>
<dbReference type="Pfam" id="PF00023">
    <property type="entry name" value="Ank"/>
    <property type="match status" value="1"/>
</dbReference>
<dbReference type="SUPFAM" id="SSF74924">
    <property type="entry name" value="Cap-Gly domain"/>
    <property type="match status" value="1"/>
</dbReference>
<feature type="region of interest" description="Disordered" evidence="4">
    <location>
        <begin position="402"/>
        <end position="423"/>
    </location>
</feature>
<dbReference type="PANTHER" id="PTHR24171">
    <property type="entry name" value="ANKYRIN REPEAT DOMAIN-CONTAINING PROTEIN 39-RELATED"/>
    <property type="match status" value="1"/>
</dbReference>
<feature type="region of interest" description="Disordered" evidence="4">
    <location>
        <begin position="465"/>
        <end position="487"/>
    </location>
</feature>
<dbReference type="PROSITE" id="PS50088">
    <property type="entry name" value="ANK_REPEAT"/>
    <property type="match status" value="3"/>
</dbReference>
<evidence type="ECO:0000259" key="5">
    <source>
        <dbReference type="PROSITE" id="PS50245"/>
    </source>
</evidence>
<feature type="repeat" description="ANK" evidence="3">
    <location>
        <begin position="1100"/>
        <end position="1132"/>
    </location>
</feature>
<feature type="region of interest" description="Disordered" evidence="4">
    <location>
        <begin position="186"/>
        <end position="274"/>
    </location>
</feature>
<reference evidence="6" key="1">
    <citation type="submission" date="2023-10" db="EMBL/GenBank/DDBJ databases">
        <authorList>
            <person name="Chen Y."/>
            <person name="Shah S."/>
            <person name="Dougan E. K."/>
            <person name="Thang M."/>
            <person name="Chan C."/>
        </authorList>
    </citation>
    <scope>NUCLEOTIDE SEQUENCE [LARGE SCALE GENOMIC DNA]</scope>
</reference>
<dbReference type="InterPro" id="IPR036859">
    <property type="entry name" value="CAP-Gly_dom_sf"/>
</dbReference>
<dbReference type="Gene3D" id="2.30.30.190">
    <property type="entry name" value="CAP Gly-rich-like domain"/>
    <property type="match status" value="1"/>
</dbReference>
<keyword evidence="7" id="KW-1185">Reference proteome</keyword>
<evidence type="ECO:0000256" key="4">
    <source>
        <dbReference type="SAM" id="MobiDB-lite"/>
    </source>
</evidence>
<feature type="repeat" description="ANK" evidence="3">
    <location>
        <begin position="1133"/>
        <end position="1165"/>
    </location>
</feature>
<dbReference type="EMBL" id="CAUYUJ010014224">
    <property type="protein sequence ID" value="CAK0838434.1"/>
    <property type="molecule type" value="Genomic_DNA"/>
</dbReference>
<keyword evidence="1" id="KW-0677">Repeat</keyword>
<keyword evidence="2 3" id="KW-0040">ANK repeat</keyword>
<comment type="caution">
    <text evidence="6">The sequence shown here is derived from an EMBL/GenBank/DDBJ whole genome shotgun (WGS) entry which is preliminary data.</text>
</comment>
<dbReference type="PROSITE" id="PS50245">
    <property type="entry name" value="CAP_GLY_2"/>
    <property type="match status" value="1"/>
</dbReference>
<dbReference type="InterPro" id="IPR000938">
    <property type="entry name" value="CAP-Gly_domain"/>
</dbReference>